<dbReference type="InterPro" id="IPR008136">
    <property type="entry name" value="CinA_C"/>
</dbReference>
<accession>A0A840BI22</accession>
<evidence type="ECO:0000259" key="1">
    <source>
        <dbReference type="Pfam" id="PF02464"/>
    </source>
</evidence>
<reference evidence="2 3" key="1">
    <citation type="submission" date="2020-08" db="EMBL/GenBank/DDBJ databases">
        <title>Genomic Encyclopedia of Type Strains, Phase IV (KMG-IV): sequencing the most valuable type-strain genomes for metagenomic binning, comparative biology and taxonomic classification.</title>
        <authorList>
            <person name="Goeker M."/>
        </authorList>
    </citation>
    <scope>NUCLEOTIDE SEQUENCE [LARGE SCALE GENOMIC DNA]</scope>
    <source>
        <strain evidence="2 3">DSM 106739</strain>
    </source>
</reference>
<evidence type="ECO:0000313" key="2">
    <source>
        <dbReference type="EMBL" id="MBB4013201.1"/>
    </source>
</evidence>
<evidence type="ECO:0000313" key="3">
    <source>
        <dbReference type="Proteomes" id="UP000561045"/>
    </source>
</evidence>
<organism evidence="2 3">
    <name type="scientific">Niveibacterium umoris</name>
    <dbReference type="NCBI Taxonomy" id="1193620"/>
    <lineage>
        <taxon>Bacteria</taxon>
        <taxon>Pseudomonadati</taxon>
        <taxon>Pseudomonadota</taxon>
        <taxon>Betaproteobacteria</taxon>
        <taxon>Rhodocyclales</taxon>
        <taxon>Rhodocyclaceae</taxon>
        <taxon>Niveibacterium</taxon>
    </lineage>
</organism>
<keyword evidence="2" id="KW-0378">Hydrolase</keyword>
<dbReference type="NCBIfam" id="NF002975">
    <property type="entry name" value="PRK03661.1"/>
    <property type="match status" value="1"/>
</dbReference>
<protein>
    <submittedName>
        <fullName evidence="2">Nicotinamide-nucleotide amidase</fullName>
        <ecNumber evidence="2">3.5.1.42</ecNumber>
    </submittedName>
</protein>
<name>A0A840BI22_9RHOO</name>
<gene>
    <name evidence="2" type="ORF">GGR36_002547</name>
</gene>
<keyword evidence="3" id="KW-1185">Reference proteome</keyword>
<dbReference type="Pfam" id="PF02464">
    <property type="entry name" value="CinA"/>
    <property type="match status" value="1"/>
</dbReference>
<dbReference type="EC" id="3.5.1.42" evidence="2"/>
<comment type="caution">
    <text evidence="2">The sequence shown here is derived from an EMBL/GenBank/DDBJ whole genome shotgun (WGS) entry which is preliminary data.</text>
</comment>
<feature type="domain" description="CinA C-terminal" evidence="1">
    <location>
        <begin position="6"/>
        <end position="156"/>
    </location>
</feature>
<dbReference type="Proteomes" id="UP000561045">
    <property type="component" value="Unassembled WGS sequence"/>
</dbReference>
<dbReference type="SUPFAM" id="SSF142433">
    <property type="entry name" value="CinA-like"/>
    <property type="match status" value="1"/>
</dbReference>
<dbReference type="GO" id="GO:0019159">
    <property type="term" value="F:nicotinamide-nucleotide amidase activity"/>
    <property type="evidence" value="ECO:0007669"/>
    <property type="project" value="UniProtKB-EC"/>
</dbReference>
<proteinExistence type="predicted"/>
<dbReference type="AlphaFoldDB" id="A0A840BI22"/>
<dbReference type="Gene3D" id="3.90.950.20">
    <property type="entry name" value="CinA-like"/>
    <property type="match status" value="1"/>
</dbReference>
<dbReference type="EMBL" id="JACIET010000002">
    <property type="protein sequence ID" value="MBB4013201.1"/>
    <property type="molecule type" value="Genomic_DNA"/>
</dbReference>
<dbReference type="NCBIfam" id="TIGR00199">
    <property type="entry name" value="PncC_domain"/>
    <property type="match status" value="1"/>
</dbReference>
<dbReference type="InterPro" id="IPR036653">
    <property type="entry name" value="CinA-like_C"/>
</dbReference>
<sequence>MDHELERLSKDIGDWLAARGHVLATAESCTGGWIAEVVTATSGSSGWFDRGWITYSNEAKQAMLGVQAATLATHGAVSEAVVREMAEGALAASAASHAIAVSGVAGPTGGTPEKPVGTVWIAWAERGGTTRAESHRFDGDREAVRRQTVIRALATLIA</sequence>